<name>A0ACA9N0S5_9GLOM</name>
<dbReference type="EMBL" id="CAJVPT010017158">
    <property type="protein sequence ID" value="CAG8624216.1"/>
    <property type="molecule type" value="Genomic_DNA"/>
</dbReference>
<gene>
    <name evidence="1" type="ORF">ACOLOM_LOCUS7431</name>
</gene>
<protein>
    <submittedName>
        <fullName evidence="1">16747_t:CDS:1</fullName>
    </submittedName>
</protein>
<evidence type="ECO:0000313" key="2">
    <source>
        <dbReference type="Proteomes" id="UP000789525"/>
    </source>
</evidence>
<keyword evidence="2" id="KW-1185">Reference proteome</keyword>
<sequence length="195" mass="20863">MLAPATPALLYAPSHFTLVSKNVAEQQDSSFRVQSYLEEVTRASYEVATSLLCSSILAGRTSESDEYGDVGIWVGKLPDRDPQEVLRNLGLADWIESKGGKIVQAKASPSPLPASLTSTSGPLSPVAETPKIHMESLSKLLNNLESTLEFRVEGLGGGIVLYFMVGQLSEHNGGFDRDDGYAGLLGVGVMTDMDD</sequence>
<reference evidence="1" key="1">
    <citation type="submission" date="2021-06" db="EMBL/GenBank/DDBJ databases">
        <authorList>
            <person name="Kallberg Y."/>
            <person name="Tangrot J."/>
            <person name="Rosling A."/>
        </authorList>
    </citation>
    <scope>NUCLEOTIDE SEQUENCE</scope>
    <source>
        <strain evidence="1">CL356</strain>
    </source>
</reference>
<proteinExistence type="predicted"/>
<evidence type="ECO:0000313" key="1">
    <source>
        <dbReference type="EMBL" id="CAG8624216.1"/>
    </source>
</evidence>
<accession>A0ACA9N0S5</accession>
<organism evidence="1 2">
    <name type="scientific">Acaulospora colombiana</name>
    <dbReference type="NCBI Taxonomy" id="27376"/>
    <lineage>
        <taxon>Eukaryota</taxon>
        <taxon>Fungi</taxon>
        <taxon>Fungi incertae sedis</taxon>
        <taxon>Mucoromycota</taxon>
        <taxon>Glomeromycotina</taxon>
        <taxon>Glomeromycetes</taxon>
        <taxon>Diversisporales</taxon>
        <taxon>Acaulosporaceae</taxon>
        <taxon>Acaulospora</taxon>
    </lineage>
</organism>
<dbReference type="Proteomes" id="UP000789525">
    <property type="component" value="Unassembled WGS sequence"/>
</dbReference>
<comment type="caution">
    <text evidence="1">The sequence shown here is derived from an EMBL/GenBank/DDBJ whole genome shotgun (WGS) entry which is preliminary data.</text>
</comment>